<evidence type="ECO:0000313" key="4">
    <source>
        <dbReference type="EMBL" id="SFQ87701.1"/>
    </source>
</evidence>
<dbReference type="RefSeq" id="WP_061803095.1">
    <property type="nucleotide sequence ID" value="NZ_FOXX01000022.1"/>
</dbReference>
<feature type="region of interest" description="Disordered" evidence="1">
    <location>
        <begin position="288"/>
        <end position="364"/>
    </location>
</feature>
<dbReference type="PANTHER" id="PTHR38463">
    <property type="entry name" value="STRESS RESPONSE PROTEIN YSNF"/>
    <property type="match status" value="1"/>
</dbReference>
<name>A0A1I6C3D6_9BACI</name>
<proteinExistence type="predicted"/>
<gene>
    <name evidence="4" type="ORF">SAMN02745910_04880</name>
</gene>
<evidence type="ECO:0000259" key="2">
    <source>
        <dbReference type="Pfam" id="PF09557"/>
    </source>
</evidence>
<dbReference type="GeneID" id="93713394"/>
<dbReference type="Pfam" id="PF11181">
    <property type="entry name" value="YflT"/>
    <property type="match status" value="1"/>
</dbReference>
<dbReference type="NCBIfam" id="TIGR02271">
    <property type="entry name" value="YsnF/AvaK domain"/>
    <property type="match status" value="1"/>
</dbReference>
<dbReference type="InterPro" id="IPR019060">
    <property type="entry name" value="DUF2382"/>
</dbReference>
<reference evidence="4 5" key="1">
    <citation type="submission" date="2016-10" db="EMBL/GenBank/DDBJ databases">
        <authorList>
            <person name="Varghese N."/>
            <person name="Submissions S."/>
        </authorList>
    </citation>
    <scope>NUCLEOTIDE SEQUENCE [LARGE SCALE GENOMIC DNA]</scope>
    <source>
        <strain evidence="4 5">DSM 13796</strain>
    </source>
</reference>
<comment type="caution">
    <text evidence="4">The sequence shown here is derived from an EMBL/GenBank/DDBJ whole genome shotgun (WGS) entry which is preliminary data.</text>
</comment>
<dbReference type="EMBL" id="FOXX01000022">
    <property type="protein sequence ID" value="SFQ87701.1"/>
    <property type="molecule type" value="Genomic_DNA"/>
</dbReference>
<keyword evidence="5" id="KW-1185">Reference proteome</keyword>
<protein>
    <submittedName>
        <fullName evidence="4">Conserved domain-containing protein</fullName>
    </submittedName>
</protein>
<feature type="domain" description="DUF2382" evidence="2">
    <location>
        <begin position="148"/>
        <end position="256"/>
    </location>
</feature>
<feature type="domain" description="General stress protein 17M-like" evidence="3">
    <location>
        <begin position="7"/>
        <end position="114"/>
    </location>
</feature>
<dbReference type="InterPro" id="IPR025889">
    <property type="entry name" value="GSP17M-like_dom"/>
</dbReference>
<dbReference type="Pfam" id="PF09557">
    <property type="entry name" value="DUF2382"/>
    <property type="match status" value="1"/>
</dbReference>
<feature type="compositionally biased region" description="Basic and acidic residues" evidence="1">
    <location>
        <begin position="339"/>
        <end position="355"/>
    </location>
</feature>
<sequence>MGIRKRVVGTFYSEQEAIHAIKGLKRQGYRETDIIVVAKDRSNTLRLGAETDVMIEAGTPAISSLAGVMMDSFLTMMTGGMTTTTQAGSLTSKLVRLGIQGFTAKQCETDVNQGKILVLIDVDETQTIPLYTTVREAPYETEEHKAVQLREEQLDVRKELIQTGGVQLRKEIVEEERTIQVPVVREEAYVERRPVIDGQYDGSPLTENEIIRIPIMEERIEVTKRPVVVEEVIIGKRKIQEIKEMKDTIRKEEARVEQSEPPAVPKLADSEIYKNMANSVDQSHQEVAAALAPKAPREEKVTLSTNNKKREAQLKVKTSPVIEELEEVADSVNNQKPESQVKDKDITTSEKEKNNENSTNKKKK</sequence>
<accession>A0A1I6C3D6</accession>
<organism evidence="4 5">
    <name type="scientific">Priestia endophytica DSM 13796</name>
    <dbReference type="NCBI Taxonomy" id="1121089"/>
    <lineage>
        <taxon>Bacteria</taxon>
        <taxon>Bacillati</taxon>
        <taxon>Bacillota</taxon>
        <taxon>Bacilli</taxon>
        <taxon>Bacillales</taxon>
        <taxon>Bacillaceae</taxon>
        <taxon>Priestia</taxon>
    </lineage>
</organism>
<dbReference type="Proteomes" id="UP000182762">
    <property type="component" value="Unassembled WGS sequence"/>
</dbReference>
<evidence type="ECO:0000259" key="3">
    <source>
        <dbReference type="Pfam" id="PF11181"/>
    </source>
</evidence>
<evidence type="ECO:0000256" key="1">
    <source>
        <dbReference type="SAM" id="MobiDB-lite"/>
    </source>
</evidence>
<dbReference type="PANTHER" id="PTHR38463:SF1">
    <property type="entry name" value="STRESS RESPONSE PROTEIN YSNF"/>
    <property type="match status" value="1"/>
</dbReference>
<evidence type="ECO:0000313" key="5">
    <source>
        <dbReference type="Proteomes" id="UP000182762"/>
    </source>
</evidence>
<dbReference type="InterPro" id="IPR052967">
    <property type="entry name" value="Stress_Response_Assoc"/>
</dbReference>